<dbReference type="InterPro" id="IPR013216">
    <property type="entry name" value="Methyltransf_11"/>
</dbReference>
<dbReference type="Gene3D" id="3.40.50.150">
    <property type="entry name" value="Vaccinia Virus protein VP39"/>
    <property type="match status" value="1"/>
</dbReference>
<dbReference type="RefSeq" id="WP_103129212.1">
    <property type="nucleotide sequence ID" value="NZ_BFAG01000006.1"/>
</dbReference>
<evidence type="ECO:0000313" key="2">
    <source>
        <dbReference type="EMBL" id="GBF05788.1"/>
    </source>
</evidence>
<protein>
    <submittedName>
        <fullName evidence="2">Methyltransferase type 11</fullName>
    </submittedName>
</protein>
<organism evidence="2 3">
    <name type="scientific">Deinococcus aerius</name>
    <dbReference type="NCBI Taxonomy" id="200253"/>
    <lineage>
        <taxon>Bacteria</taxon>
        <taxon>Thermotogati</taxon>
        <taxon>Deinococcota</taxon>
        <taxon>Deinococci</taxon>
        <taxon>Deinococcales</taxon>
        <taxon>Deinococcaceae</taxon>
        <taxon>Deinococcus</taxon>
    </lineage>
</organism>
<dbReference type="Proteomes" id="UP000236569">
    <property type="component" value="Unassembled WGS sequence"/>
</dbReference>
<feature type="domain" description="Methyltransferase type 11" evidence="1">
    <location>
        <begin position="45"/>
        <end position="141"/>
    </location>
</feature>
<proteinExistence type="predicted"/>
<dbReference type="GO" id="GO:0008757">
    <property type="term" value="F:S-adenosylmethionine-dependent methyltransferase activity"/>
    <property type="evidence" value="ECO:0007669"/>
    <property type="project" value="InterPro"/>
</dbReference>
<dbReference type="InterPro" id="IPR029063">
    <property type="entry name" value="SAM-dependent_MTases_sf"/>
</dbReference>
<dbReference type="OrthoDB" id="9804312at2"/>
<reference evidence="3" key="1">
    <citation type="submission" date="2018-01" db="EMBL/GenBank/DDBJ databases">
        <title>Draft Genome Sequence of the Radioresistant Bacterium Deinococcus aerius TR0125, Isolated from the Higher Atmosphere above Japan.</title>
        <authorList>
            <person name="Satoh K."/>
            <person name="Arai H."/>
            <person name="Sanzen T."/>
            <person name="Kawaguchi Y."/>
            <person name="Hayashi H."/>
            <person name="Yokobori S."/>
            <person name="Yamagishi A."/>
            <person name="Oono Y."/>
            <person name="Narumi I."/>
        </authorList>
    </citation>
    <scope>NUCLEOTIDE SEQUENCE [LARGE SCALE GENOMIC DNA]</scope>
    <source>
        <strain evidence="3">TR0125</strain>
    </source>
</reference>
<dbReference type="AlphaFoldDB" id="A0A2I9DHT7"/>
<dbReference type="CDD" id="cd02440">
    <property type="entry name" value="AdoMet_MTases"/>
    <property type="match status" value="1"/>
</dbReference>
<keyword evidence="2" id="KW-0808">Transferase</keyword>
<evidence type="ECO:0000259" key="1">
    <source>
        <dbReference type="Pfam" id="PF08241"/>
    </source>
</evidence>
<gene>
    <name evidence="2" type="ORF">DAERI_060048</name>
</gene>
<dbReference type="PANTHER" id="PTHR43591:SF24">
    <property type="entry name" value="2-METHOXY-6-POLYPRENYL-1,4-BENZOQUINOL METHYLASE, MITOCHONDRIAL"/>
    <property type="match status" value="1"/>
</dbReference>
<dbReference type="PANTHER" id="PTHR43591">
    <property type="entry name" value="METHYLTRANSFERASE"/>
    <property type="match status" value="1"/>
</dbReference>
<dbReference type="Pfam" id="PF08241">
    <property type="entry name" value="Methyltransf_11"/>
    <property type="match status" value="1"/>
</dbReference>
<dbReference type="GO" id="GO:0032259">
    <property type="term" value="P:methylation"/>
    <property type="evidence" value="ECO:0007669"/>
    <property type="project" value="UniProtKB-KW"/>
</dbReference>
<dbReference type="EMBL" id="BFAG01000006">
    <property type="protein sequence ID" value="GBF05788.1"/>
    <property type="molecule type" value="Genomic_DNA"/>
</dbReference>
<evidence type="ECO:0000313" key="3">
    <source>
        <dbReference type="Proteomes" id="UP000236569"/>
    </source>
</evidence>
<keyword evidence="2" id="KW-0489">Methyltransferase</keyword>
<accession>A0A2I9DHT7</accession>
<name>A0A2I9DHT7_9DEIO</name>
<comment type="caution">
    <text evidence="2">The sequence shown here is derived from an EMBL/GenBank/DDBJ whole genome shotgun (WGS) entry which is preliminary data.</text>
</comment>
<dbReference type="SUPFAM" id="SSF53335">
    <property type="entry name" value="S-adenosyl-L-methionine-dependent methyltransferases"/>
    <property type="match status" value="1"/>
</dbReference>
<keyword evidence="3" id="KW-1185">Reference proteome</keyword>
<sequence length="267" mass="29447">MDRVAAYYGQDREHDRLTRGSNRLEFERTRELVQRFLPPSPAVVLDVGGGTGPYARWLLEAGYTVHLLDASTTHIERVRGDPSLPGLASITLGDARALPYPPGQADGVLLLGPLYHLTGREDWVRALREARRCLRSGGVLLAAAITRTASTLDGLLAGLDADERFRHMRNATLEGGPHEPPDPTLGWFTTAYFHRPEELSGELREAGFQDADLYAVEGLGNVVPDFDTLWADGERRERLLDVIRRTERDPSLFGVSAHLLAVGHAPL</sequence>